<sequence length="116" mass="13337">MLKNSLWVRTMVLEKLCSVNKPSNIVMDGFHYGVSTTKLLFPILSKSEQEHPRASGHVPDPKDILKVFVSSWFLRFQDRVSKDGVWFKISTLAPFGCFFVDREKEKKSDISPYPLS</sequence>
<keyword evidence="2" id="KW-1185">Reference proteome</keyword>
<gene>
    <name evidence="1" type="ORF">FQ019_17505</name>
</gene>
<evidence type="ECO:0000313" key="2">
    <source>
        <dbReference type="Proteomes" id="UP000321528"/>
    </source>
</evidence>
<protein>
    <submittedName>
        <fullName evidence="1">Uncharacterized protein</fullName>
    </submittedName>
</protein>
<proteinExistence type="predicted"/>
<organism evidence="1 2">
    <name type="scientific">Flagellimonas aequoris</name>
    <dbReference type="NCBI Taxonomy" id="2306997"/>
    <lineage>
        <taxon>Bacteria</taxon>
        <taxon>Pseudomonadati</taxon>
        <taxon>Bacteroidota</taxon>
        <taxon>Flavobacteriia</taxon>
        <taxon>Flavobacteriales</taxon>
        <taxon>Flavobacteriaceae</taxon>
        <taxon>Flagellimonas</taxon>
    </lineage>
</organism>
<dbReference type="RefSeq" id="WP_147378616.1">
    <property type="nucleotide sequence ID" value="NZ_QXFJ01000031.1"/>
</dbReference>
<reference evidence="1 2" key="1">
    <citation type="submission" date="2019-07" db="EMBL/GenBank/DDBJ databases">
        <title>Draft genome of two Muricauda strains isolated from deep sea.</title>
        <authorList>
            <person name="Sun C."/>
        </authorList>
    </citation>
    <scope>NUCLEOTIDE SEQUENCE [LARGE SCALE GENOMIC DNA]</scope>
    <source>
        <strain evidence="1 2">NH166</strain>
    </source>
</reference>
<name>A0ABY3KLZ0_9FLAO</name>
<dbReference type="EMBL" id="VNWL01000030">
    <property type="protein sequence ID" value="TXJ99203.1"/>
    <property type="molecule type" value="Genomic_DNA"/>
</dbReference>
<evidence type="ECO:0000313" key="1">
    <source>
        <dbReference type="EMBL" id="TXJ99203.1"/>
    </source>
</evidence>
<comment type="caution">
    <text evidence="1">The sequence shown here is derived from an EMBL/GenBank/DDBJ whole genome shotgun (WGS) entry which is preliminary data.</text>
</comment>
<accession>A0ABY3KLZ0</accession>
<dbReference type="Proteomes" id="UP000321528">
    <property type="component" value="Unassembled WGS sequence"/>
</dbReference>